<evidence type="ECO:0000256" key="2">
    <source>
        <dbReference type="ARBA" id="ARBA00007904"/>
    </source>
</evidence>
<keyword evidence="6" id="KW-0732">Signal</keyword>
<comment type="similarity">
    <text evidence="2">Belongs to the EMC1 family.</text>
</comment>
<keyword evidence="10" id="KW-0325">Glycoprotein</keyword>
<protein>
    <recommendedName>
        <fullName evidence="4">ER membrane protein complex subunit 1</fullName>
    </recommendedName>
</protein>
<evidence type="ECO:0000256" key="5">
    <source>
        <dbReference type="ARBA" id="ARBA00022692"/>
    </source>
</evidence>
<keyword evidence="9" id="KW-0472">Membrane</keyword>
<keyword evidence="8" id="KW-1133">Transmembrane helix</keyword>
<evidence type="ECO:0000256" key="10">
    <source>
        <dbReference type="ARBA" id="ARBA00023180"/>
    </source>
</evidence>
<evidence type="ECO:0000256" key="9">
    <source>
        <dbReference type="ARBA" id="ARBA00023136"/>
    </source>
</evidence>
<reference evidence="11" key="2">
    <citation type="submission" date="2021-01" db="EMBL/GenBank/DDBJ databases">
        <authorList>
            <person name="Schikora-Tamarit M.A."/>
        </authorList>
    </citation>
    <scope>NUCLEOTIDE SEQUENCE</scope>
    <source>
        <strain evidence="11">NCAIM Y.01608</strain>
    </source>
</reference>
<dbReference type="InterPro" id="IPR011047">
    <property type="entry name" value="Quinoprotein_ADH-like_sf"/>
</dbReference>
<evidence type="ECO:0000256" key="4">
    <source>
        <dbReference type="ARBA" id="ARBA00020824"/>
    </source>
</evidence>
<dbReference type="PANTHER" id="PTHR21573:SF0">
    <property type="entry name" value="ER MEMBRANE PROTEIN COMPLEX SUBUNIT 1"/>
    <property type="match status" value="1"/>
</dbReference>
<comment type="subunit">
    <text evidence="3">Component of the ER membrane protein complex (EMC).</text>
</comment>
<evidence type="ECO:0000313" key="12">
    <source>
        <dbReference type="Proteomes" id="UP000788993"/>
    </source>
</evidence>
<organism evidence="11 12">
    <name type="scientific">Ogataea polymorpha</name>
    <dbReference type="NCBI Taxonomy" id="460523"/>
    <lineage>
        <taxon>Eukaryota</taxon>
        <taxon>Fungi</taxon>
        <taxon>Dikarya</taxon>
        <taxon>Ascomycota</taxon>
        <taxon>Saccharomycotina</taxon>
        <taxon>Pichiomycetes</taxon>
        <taxon>Pichiales</taxon>
        <taxon>Pichiaceae</taxon>
        <taxon>Ogataea</taxon>
    </lineage>
</organism>
<dbReference type="GO" id="GO:0072546">
    <property type="term" value="C:EMC complex"/>
    <property type="evidence" value="ECO:0007669"/>
    <property type="project" value="InterPro"/>
</dbReference>
<dbReference type="Pfam" id="PF07774">
    <property type="entry name" value="EMC1_C"/>
    <property type="match status" value="1"/>
</dbReference>
<dbReference type="PANTHER" id="PTHR21573">
    <property type="entry name" value="ER MEMBRANE PROTEIN COMPLEX SUBUNIT 1"/>
    <property type="match status" value="1"/>
</dbReference>
<gene>
    <name evidence="11" type="ORF">OGATHE_006615</name>
</gene>
<dbReference type="InterPro" id="IPR026895">
    <property type="entry name" value="EMC1"/>
</dbReference>
<evidence type="ECO:0000256" key="8">
    <source>
        <dbReference type="ARBA" id="ARBA00022989"/>
    </source>
</evidence>
<keyword evidence="5" id="KW-0812">Transmembrane</keyword>
<evidence type="ECO:0000256" key="6">
    <source>
        <dbReference type="ARBA" id="ARBA00022729"/>
    </source>
</evidence>
<evidence type="ECO:0000313" key="11">
    <source>
        <dbReference type="EMBL" id="KAH3658889.1"/>
    </source>
</evidence>
<dbReference type="RefSeq" id="XP_018213473.1">
    <property type="nucleotide sequence ID" value="XM_018353718.1"/>
</dbReference>
<name>A0A1B7SQN8_9ASCO</name>
<evidence type="ECO:0000256" key="1">
    <source>
        <dbReference type="ARBA" id="ARBA00004115"/>
    </source>
</evidence>
<dbReference type="AlphaFoldDB" id="A0A1B7SQN8"/>
<accession>A0A1B7SQN8</accession>
<proteinExistence type="inferred from homology"/>
<reference evidence="11" key="1">
    <citation type="journal article" date="2021" name="Open Biol.">
        <title>Shared evolutionary footprints suggest mitochondrial oxidative damage underlies multiple complex I losses in fungi.</title>
        <authorList>
            <person name="Schikora-Tamarit M.A."/>
            <person name="Marcet-Houben M."/>
            <person name="Nosek J."/>
            <person name="Gabaldon T."/>
        </authorList>
    </citation>
    <scope>NUCLEOTIDE SEQUENCE</scope>
    <source>
        <strain evidence="11">NCAIM Y.01608</strain>
    </source>
</reference>
<keyword evidence="12" id="KW-1185">Reference proteome</keyword>
<dbReference type="EMBL" id="JAEUBD010001571">
    <property type="protein sequence ID" value="KAH3658889.1"/>
    <property type="molecule type" value="Genomic_DNA"/>
</dbReference>
<evidence type="ECO:0000256" key="7">
    <source>
        <dbReference type="ARBA" id="ARBA00022824"/>
    </source>
</evidence>
<dbReference type="GO" id="GO:0034975">
    <property type="term" value="P:protein folding in endoplasmic reticulum"/>
    <property type="evidence" value="ECO:0007669"/>
    <property type="project" value="TreeGrafter"/>
</dbReference>
<comment type="caution">
    <text evidence="11">The sequence shown here is derived from an EMBL/GenBank/DDBJ whole genome shotgun (WGS) entry which is preliminary data.</text>
</comment>
<sequence length="704" mass="78915">MFRVDWQTVQIGVPFSSVIANNRVYCLTDQNIYSVLSSSTGDVLYRYQSATPIDEDSILCPAWDGIVVTGMNHGLLSRVIFWTIDGLIEHEFETGSIAGIHNIRDESLLIVHKDGSVTEIDRKLQQRPIASVGDVVSSKIAYFVDQVVLITKNESEAVSYWVLEGASGSLVCDFSQILLTDDGIVCNKDVYKLENGKLQRQKNTKFAPALAGSTHARVASSQFLVTVGEKVNIYDLDEPTSPISSFSLDSRPDLFEAATIGDSLNVFVVSGNDVLLYADGELKWARDESLAQIKDIEVIDRHERLAVTAEDFEREKHWSGYVGRTKHNIRLLLDSAPSESDKHFGFNKTILVLTTNGNIYGFDSYGHHEWSIKGHGFTKIFKVDNQAYAVNDHVFCVTDGRLSETDVQHEAEALYPPNLDTSYRLLQAASRRYNNSEVASPAVVLENRRALYKYLNPFTAVAAFYNDDERVVRFVVYNKATNQTYSSFTHRTENPDSLKLFIEENFIIFTTTEKNAETSICGVIELYESLVPDRRSKVPEHQVRTYILPAPVSAMTITRTKHNVSSKWVIVALESGEIVALPRALVNARRPFNTSKQKTERTPMKYQPVLPLNPKLTLSHYRKILGTQKLVSVPTELESTTLVVGSGTDLFATLVRPSSSFDSMKGDFNKNALMATMALLVLSILLVRPLVSQKRVKDTWQTRI</sequence>
<dbReference type="Proteomes" id="UP000788993">
    <property type="component" value="Unassembled WGS sequence"/>
</dbReference>
<dbReference type="SUPFAM" id="SSF50998">
    <property type="entry name" value="Quinoprotein alcohol dehydrogenase-like"/>
    <property type="match status" value="1"/>
</dbReference>
<evidence type="ECO:0000256" key="3">
    <source>
        <dbReference type="ARBA" id="ARBA00011276"/>
    </source>
</evidence>
<comment type="subcellular location">
    <subcellularLocation>
        <location evidence="1">Endoplasmic reticulum membrane</location>
        <topology evidence="1">Single-pass type I membrane protein</topology>
    </subcellularLocation>
</comment>
<keyword evidence="7" id="KW-0256">Endoplasmic reticulum</keyword>
<dbReference type="InterPro" id="IPR011678">
    <property type="entry name" value="EMC1_C"/>
</dbReference>